<gene>
    <name evidence="1" type="ORF">AWT83_17700</name>
</gene>
<comment type="caution">
    <text evidence="1">The sequence shown here is derived from an EMBL/GenBank/DDBJ whole genome shotgun (WGS) entry which is preliminary data.</text>
</comment>
<name>A0A132P249_ENTFC</name>
<accession>A0A132P249</accession>
<evidence type="ECO:0000313" key="2">
    <source>
        <dbReference type="Proteomes" id="UP000070452"/>
    </source>
</evidence>
<dbReference type="RefSeq" id="WP_002318224.1">
    <property type="nucleotide sequence ID" value="NZ_LOQQ01000161.1"/>
</dbReference>
<organism evidence="1 2">
    <name type="scientific">Enterococcus faecium</name>
    <name type="common">Streptococcus faecium</name>
    <dbReference type="NCBI Taxonomy" id="1352"/>
    <lineage>
        <taxon>Bacteria</taxon>
        <taxon>Bacillati</taxon>
        <taxon>Bacillota</taxon>
        <taxon>Bacilli</taxon>
        <taxon>Lactobacillales</taxon>
        <taxon>Enterococcaceae</taxon>
        <taxon>Enterococcus</taxon>
    </lineage>
</organism>
<reference evidence="1 2" key="1">
    <citation type="submission" date="2016-01" db="EMBL/GenBank/DDBJ databases">
        <title>Molecular Mechanisms for transfer of large genomic segments between Enterococcus faecium strains.</title>
        <authorList>
            <person name="Garcia-Solache M.A."/>
            <person name="Lebreton F."/>
            <person name="Mclaughlin R.E."/>
            <person name="Whiteaker J.D."/>
            <person name="Gilmore M.S."/>
            <person name="Rice L.B."/>
        </authorList>
    </citation>
    <scope>NUCLEOTIDE SEQUENCE [LARGE SCALE GENOMIC DNA]</scope>
    <source>
        <strain evidence="1 2">D344RRF x C68</strain>
    </source>
</reference>
<proteinExistence type="predicted"/>
<dbReference type="Proteomes" id="UP000070452">
    <property type="component" value="Unassembled WGS sequence"/>
</dbReference>
<protein>
    <submittedName>
        <fullName evidence="1">Uncharacterized protein</fullName>
    </submittedName>
</protein>
<dbReference type="EMBL" id="LRHK01000010">
    <property type="protein sequence ID" value="KWX16052.1"/>
    <property type="molecule type" value="Genomic_DNA"/>
</dbReference>
<dbReference type="AlphaFoldDB" id="A0A132P249"/>
<sequence length="192" mass="23046">MIQDYKRIQKVLSDIGVNVTVQQAKDICEYYSKCYMSTELPTEDRTLYLKVVHIIKNLKPIGYVDKRPAYFNRIADQIDIHTSKIALEKILFLQNLIYYEIPNNEPSYKRKVYFEYANTYILGLSIQPEERRIIFYPWYKGKEMLSEGMIENILILLERLWLGLKAYVDIDYGEFQEYKIERYCPLSNEQYE</sequence>
<evidence type="ECO:0000313" key="1">
    <source>
        <dbReference type="EMBL" id="KWX16052.1"/>
    </source>
</evidence>